<dbReference type="STRING" id="1042311.A0A2T3Z336"/>
<feature type="domain" description="F-box" evidence="2">
    <location>
        <begin position="39"/>
        <end position="83"/>
    </location>
</feature>
<dbReference type="InterPro" id="IPR036047">
    <property type="entry name" value="F-box-like_dom_sf"/>
</dbReference>
<evidence type="ECO:0000313" key="4">
    <source>
        <dbReference type="Proteomes" id="UP000240493"/>
    </source>
</evidence>
<name>A0A2T3Z336_TRIA4</name>
<dbReference type="PROSITE" id="PS50181">
    <property type="entry name" value="FBOX"/>
    <property type="match status" value="1"/>
</dbReference>
<dbReference type="CDD" id="cd09917">
    <property type="entry name" value="F-box_SF"/>
    <property type="match status" value="1"/>
</dbReference>
<feature type="non-terminal residue" evidence="3">
    <location>
        <position position="1"/>
    </location>
</feature>
<gene>
    <name evidence="3" type="ORF">M441DRAFT_115298</name>
</gene>
<accession>A0A2T3Z336</accession>
<evidence type="ECO:0000313" key="3">
    <source>
        <dbReference type="EMBL" id="PTB39231.1"/>
    </source>
</evidence>
<feature type="compositionally biased region" description="Low complexity" evidence="1">
    <location>
        <begin position="23"/>
        <end position="37"/>
    </location>
</feature>
<evidence type="ECO:0000259" key="2">
    <source>
        <dbReference type="PROSITE" id="PS50181"/>
    </source>
</evidence>
<dbReference type="Proteomes" id="UP000240493">
    <property type="component" value="Unassembled WGS sequence"/>
</dbReference>
<reference evidence="3 4" key="1">
    <citation type="submission" date="2016-07" db="EMBL/GenBank/DDBJ databases">
        <title>Multiple horizontal gene transfer events from other fungi enriched the ability of initially mycotrophic Trichoderma (Ascomycota) to feed on dead plant biomass.</title>
        <authorList>
            <consortium name="DOE Joint Genome Institute"/>
            <person name="Aerts A."/>
            <person name="Atanasova L."/>
            <person name="Chenthamara K."/>
            <person name="Zhang J."/>
            <person name="Grujic M."/>
            <person name="Henrissat B."/>
            <person name="Kuo A."/>
            <person name="Salamov A."/>
            <person name="Lipzen A."/>
            <person name="Labutti K."/>
            <person name="Barry K."/>
            <person name="Miao Y."/>
            <person name="Rahimi M.J."/>
            <person name="Shen Q."/>
            <person name="Grigoriev I.V."/>
            <person name="Kubicek C.P."/>
            <person name="Druzhinina I.S."/>
        </authorList>
    </citation>
    <scope>NUCLEOTIDE SEQUENCE [LARGE SCALE GENOMIC DNA]</scope>
    <source>
        <strain evidence="3 4">CBS 433.97</strain>
    </source>
</reference>
<evidence type="ECO:0000256" key="1">
    <source>
        <dbReference type="SAM" id="MobiDB-lite"/>
    </source>
</evidence>
<protein>
    <recommendedName>
        <fullName evidence="2">F-box domain-containing protein</fullName>
    </recommendedName>
</protein>
<dbReference type="SUPFAM" id="SSF81383">
    <property type="entry name" value="F-box domain"/>
    <property type="match status" value="1"/>
</dbReference>
<proteinExistence type="predicted"/>
<dbReference type="Pfam" id="PF00646">
    <property type="entry name" value="F-box"/>
    <property type="match status" value="1"/>
</dbReference>
<dbReference type="AlphaFoldDB" id="A0A2T3Z336"/>
<dbReference type="InterPro" id="IPR001810">
    <property type="entry name" value="F-box_dom"/>
</dbReference>
<organism evidence="3 4">
    <name type="scientific">Trichoderma asperellum (strain ATCC 204424 / CBS 433.97 / NBRC 101777)</name>
    <dbReference type="NCBI Taxonomy" id="1042311"/>
    <lineage>
        <taxon>Eukaryota</taxon>
        <taxon>Fungi</taxon>
        <taxon>Dikarya</taxon>
        <taxon>Ascomycota</taxon>
        <taxon>Pezizomycotina</taxon>
        <taxon>Sordariomycetes</taxon>
        <taxon>Hypocreomycetidae</taxon>
        <taxon>Hypocreales</taxon>
        <taxon>Hypocreaceae</taxon>
        <taxon>Trichoderma</taxon>
    </lineage>
</organism>
<feature type="region of interest" description="Disordered" evidence="1">
    <location>
        <begin position="18"/>
        <end position="37"/>
    </location>
</feature>
<dbReference type="EMBL" id="KZ679264">
    <property type="protein sequence ID" value="PTB39231.1"/>
    <property type="molecule type" value="Genomic_DNA"/>
</dbReference>
<feature type="non-terminal residue" evidence="3">
    <location>
        <position position="338"/>
    </location>
</feature>
<keyword evidence="4" id="KW-1185">Reference proteome</keyword>
<dbReference type="OrthoDB" id="3766406at2759"/>
<sequence length="338" mass="38883">LDAPGKGLELEHTTISFTREKSSSPSPSLSSSTSPSPSQCILADIPLDIFLEILDRLPHPWVISLALTCKKFYLVVKLFYQKKLALTDRDVASFTMTLQRDIPNVYCCVGCHKLCRLNPRGSWKDQGHRHCSGSSWWDWWDWCSAGSRFSKSEAKLLLWHPSTVEARIPFMDAYLVMNRHFYGSLHGTSLRTLERHVAFEKYIEFNDDISLDPFDWDDYWAMDQRHKCLKMFGQGVLDRKPTGSAAGAFERPWRFSFDYVPRIINDELYIARFHRIDGPMVSWKHFATLLSSIHLPLCDHLEFVAESHGGILIQHIDKPIPLLYVLFDETIIKKGGSC</sequence>